<dbReference type="OrthoDB" id="1550403at2"/>
<evidence type="ECO:0000313" key="3">
    <source>
        <dbReference type="EMBL" id="TDH61040.1"/>
    </source>
</evidence>
<reference evidence="3 4" key="1">
    <citation type="journal article" date="2016" name="J. Microbiol.">
        <title>Dankookia rubra gen. nov., sp. nov., an alphaproteobacterium isolated from sediment of a shallow stream.</title>
        <authorList>
            <person name="Kim W.H."/>
            <person name="Kim D.H."/>
            <person name="Kang K."/>
            <person name="Ahn T.Y."/>
        </authorList>
    </citation>
    <scope>NUCLEOTIDE SEQUENCE [LARGE SCALE GENOMIC DNA]</scope>
    <source>
        <strain evidence="3 4">JCM30602</strain>
    </source>
</reference>
<feature type="transmembrane region" description="Helical" evidence="1">
    <location>
        <begin position="87"/>
        <end position="111"/>
    </location>
</feature>
<name>A0A4R5QCZ5_9PROT</name>
<keyword evidence="1" id="KW-1133">Transmembrane helix</keyword>
<dbReference type="InterPro" id="IPR005804">
    <property type="entry name" value="FA_desaturase_dom"/>
</dbReference>
<sequence length="395" mass="43765">MTVLNAYTIAESPLVSIGAPADPRTRMAARLPAFVQPFLTWLTAKPAPGEAAPGRSATAFILGALAWTFGGCLLSALPLALANPPLLAWLLLPLGLLATCCGLGLFQVVVFHHCSHGTVLKTREANRRAGRLISALLLFKRFEDYQREHMMHHSPNKLLTEEDEFADFVMGMCGLEPGVPKRELWRRVLVNCASPVFHARFLQRRMRASMFTGDRAHDRMSRGAWIGAFALAAVTGMLPAFLVAWVLPVTVLLQVATVFRILCEHRFPEPQVICLRDRNFVCHATAGVFPGSAPPDLYATTLKGALRWTAWWAEMLTVQLFVRLFVLVGDAPCHDFHHRKPATRRWADYIHARQQDLDAGSPGFPAGYFENWGLFAAIDHNLDSLAATRPEALGR</sequence>
<evidence type="ECO:0000256" key="1">
    <source>
        <dbReference type="SAM" id="Phobius"/>
    </source>
</evidence>
<keyword evidence="4" id="KW-1185">Reference proteome</keyword>
<keyword evidence="1" id="KW-0472">Membrane</keyword>
<feature type="domain" description="Fatty acid desaturase" evidence="2">
    <location>
        <begin position="88"/>
        <end position="275"/>
    </location>
</feature>
<dbReference type="AlphaFoldDB" id="A0A4R5QCZ5"/>
<evidence type="ECO:0000259" key="2">
    <source>
        <dbReference type="Pfam" id="PF00487"/>
    </source>
</evidence>
<dbReference type="RefSeq" id="WP_133290165.1">
    <property type="nucleotide sequence ID" value="NZ_SMSJ01000027.1"/>
</dbReference>
<proteinExistence type="predicted"/>
<dbReference type="GO" id="GO:0006629">
    <property type="term" value="P:lipid metabolic process"/>
    <property type="evidence" value="ECO:0007669"/>
    <property type="project" value="InterPro"/>
</dbReference>
<dbReference type="Proteomes" id="UP000295096">
    <property type="component" value="Unassembled WGS sequence"/>
</dbReference>
<feature type="transmembrane region" description="Helical" evidence="1">
    <location>
        <begin position="59"/>
        <end position="81"/>
    </location>
</feature>
<keyword evidence="1" id="KW-0812">Transmembrane</keyword>
<protein>
    <recommendedName>
        <fullName evidence="2">Fatty acid desaturase domain-containing protein</fullName>
    </recommendedName>
</protein>
<feature type="transmembrane region" description="Helical" evidence="1">
    <location>
        <begin position="224"/>
        <end position="247"/>
    </location>
</feature>
<comment type="caution">
    <text evidence="3">The sequence shown here is derived from an EMBL/GenBank/DDBJ whole genome shotgun (WGS) entry which is preliminary data.</text>
</comment>
<organism evidence="3 4">
    <name type="scientific">Dankookia rubra</name>
    <dbReference type="NCBI Taxonomy" id="1442381"/>
    <lineage>
        <taxon>Bacteria</taxon>
        <taxon>Pseudomonadati</taxon>
        <taxon>Pseudomonadota</taxon>
        <taxon>Alphaproteobacteria</taxon>
        <taxon>Acetobacterales</taxon>
        <taxon>Roseomonadaceae</taxon>
        <taxon>Dankookia</taxon>
    </lineage>
</organism>
<dbReference type="Pfam" id="PF00487">
    <property type="entry name" value="FA_desaturase"/>
    <property type="match status" value="1"/>
</dbReference>
<evidence type="ECO:0000313" key="4">
    <source>
        <dbReference type="Proteomes" id="UP000295096"/>
    </source>
</evidence>
<gene>
    <name evidence="3" type="ORF">E2C06_18870</name>
</gene>
<dbReference type="EMBL" id="SMSJ01000027">
    <property type="protein sequence ID" value="TDH61040.1"/>
    <property type="molecule type" value="Genomic_DNA"/>
</dbReference>
<accession>A0A4R5QCZ5</accession>